<dbReference type="EMBL" id="CP095053">
    <property type="protein sequence ID" value="UOR07645.1"/>
    <property type="molecule type" value="Genomic_DNA"/>
</dbReference>
<dbReference type="InterPro" id="IPR026444">
    <property type="entry name" value="Secre_tail"/>
</dbReference>
<dbReference type="Proteomes" id="UP000829925">
    <property type="component" value="Chromosome"/>
</dbReference>
<evidence type="ECO:0000313" key="2">
    <source>
        <dbReference type="EMBL" id="UOR07645.1"/>
    </source>
</evidence>
<feature type="domain" description="Secretion system C-terminal sorting" evidence="1">
    <location>
        <begin position="25"/>
        <end position="91"/>
    </location>
</feature>
<evidence type="ECO:0000259" key="1">
    <source>
        <dbReference type="Pfam" id="PF18962"/>
    </source>
</evidence>
<dbReference type="KEGG" id="haei:MUN82_10345"/>
<organism evidence="2 3">
    <name type="scientific">Hymenobacter aerilatus</name>
    <dbReference type="NCBI Taxonomy" id="2932251"/>
    <lineage>
        <taxon>Bacteria</taxon>
        <taxon>Pseudomonadati</taxon>
        <taxon>Bacteroidota</taxon>
        <taxon>Cytophagia</taxon>
        <taxon>Cytophagales</taxon>
        <taxon>Hymenobacteraceae</taxon>
        <taxon>Hymenobacter</taxon>
    </lineage>
</organism>
<name>A0A8T9T0I3_9BACT</name>
<reference evidence="2 3" key="1">
    <citation type="submission" date="2022-04" db="EMBL/GenBank/DDBJ databases">
        <title>Hymenobacter sp. isolated from the air.</title>
        <authorList>
            <person name="Won M."/>
            <person name="Lee C.-M."/>
            <person name="Woen H.-Y."/>
            <person name="Kwon S.-W."/>
        </authorList>
    </citation>
    <scope>NUCLEOTIDE SEQUENCE [LARGE SCALE GENOMIC DNA]</scope>
    <source>
        <strain evidence="3">5413 J-13</strain>
    </source>
</reference>
<keyword evidence="3" id="KW-1185">Reference proteome</keyword>
<dbReference type="AlphaFoldDB" id="A0A8T9T0I3"/>
<protein>
    <submittedName>
        <fullName evidence="2">T9SS type A sorting domain-containing protein</fullName>
    </submittedName>
</protein>
<proteinExistence type="predicted"/>
<sequence length="99" mass="10769">MDGTDAYSPVRAIQFDAAQEATVSVYPNPTQTQATLELTSLPAGSYQVRILDLTGRVLREQTLAGQQLHQLSVAELPMGTYLVQVRGANTNLTLPLLRN</sequence>
<gene>
    <name evidence="2" type="ORF">MUN82_10345</name>
</gene>
<evidence type="ECO:0000313" key="3">
    <source>
        <dbReference type="Proteomes" id="UP000829925"/>
    </source>
</evidence>
<dbReference type="Pfam" id="PF18962">
    <property type="entry name" value="Por_Secre_tail"/>
    <property type="match status" value="1"/>
</dbReference>
<accession>A0A8T9T0I3</accession>
<dbReference type="NCBIfam" id="TIGR04183">
    <property type="entry name" value="Por_Secre_tail"/>
    <property type="match status" value="1"/>
</dbReference>